<feature type="transmembrane region" description="Helical" evidence="1">
    <location>
        <begin position="43"/>
        <end position="67"/>
    </location>
</feature>
<evidence type="ECO:0000313" key="2">
    <source>
        <dbReference type="EMBL" id="AUH70808.1"/>
    </source>
</evidence>
<name>A0A2H5FGX5_9GAMM</name>
<dbReference type="AlphaFoldDB" id="A0A2H5FGX5"/>
<evidence type="ECO:0000256" key="1">
    <source>
        <dbReference type="SAM" id="Phobius"/>
    </source>
</evidence>
<proteinExistence type="predicted"/>
<keyword evidence="1" id="KW-1133">Transmembrane helix</keyword>
<keyword evidence="1" id="KW-0812">Transmembrane</keyword>
<accession>A0A2H5FGX5</accession>
<sequence length="69" mass="7757">MLYSNTQIPHNGFYGVIFNIKIHLGFLGFNIKIISTKLNGYYLLANICFAFSPSKYLAIVSLLVSIVNQ</sequence>
<dbReference type="Proteomes" id="UP000234343">
    <property type="component" value="Chromosome"/>
</dbReference>
<gene>
    <name evidence="2" type="ORF">CAB17_01140</name>
</gene>
<dbReference type="KEGG" id="lsh:CAB17_01140"/>
<organism evidence="2 3">
    <name type="scientific">Legionella sainthelensi</name>
    <dbReference type="NCBI Taxonomy" id="28087"/>
    <lineage>
        <taxon>Bacteria</taxon>
        <taxon>Pseudomonadati</taxon>
        <taxon>Pseudomonadota</taxon>
        <taxon>Gammaproteobacteria</taxon>
        <taxon>Legionellales</taxon>
        <taxon>Legionellaceae</taxon>
        <taxon>Legionella</taxon>
    </lineage>
</organism>
<keyword evidence="1" id="KW-0472">Membrane</keyword>
<keyword evidence="3" id="KW-1185">Reference proteome</keyword>
<protein>
    <submittedName>
        <fullName evidence="2">Uncharacterized protein</fullName>
    </submittedName>
</protein>
<feature type="transmembrane region" description="Helical" evidence="1">
    <location>
        <begin position="12"/>
        <end position="31"/>
    </location>
</feature>
<evidence type="ECO:0000313" key="3">
    <source>
        <dbReference type="Proteomes" id="UP000234343"/>
    </source>
</evidence>
<dbReference type="EMBL" id="CP025491">
    <property type="protein sequence ID" value="AUH70808.1"/>
    <property type="molecule type" value="Genomic_DNA"/>
</dbReference>
<reference evidence="2 3" key="1">
    <citation type="submission" date="2017-12" db="EMBL/GenBank/DDBJ databases">
        <title>Legionella sainthelensi LA01-117, whole genome sequence of a clinical isolate from New Zealand.</title>
        <authorList>
            <person name="Cree S.L."/>
            <person name="Slow S."/>
            <person name="Kennedy M.A."/>
            <person name="Murdoch D.R."/>
            <person name="Biggs P.J."/>
            <person name="Anderson T."/>
        </authorList>
    </citation>
    <scope>NUCLEOTIDE SEQUENCE [LARGE SCALE GENOMIC DNA]</scope>
    <source>
        <strain evidence="2 3">LA01-117</strain>
    </source>
</reference>